<proteinExistence type="predicted"/>
<gene>
    <name evidence="1" type="ORF">Vadar_014119</name>
</gene>
<organism evidence="1 2">
    <name type="scientific">Vaccinium darrowii</name>
    <dbReference type="NCBI Taxonomy" id="229202"/>
    <lineage>
        <taxon>Eukaryota</taxon>
        <taxon>Viridiplantae</taxon>
        <taxon>Streptophyta</taxon>
        <taxon>Embryophyta</taxon>
        <taxon>Tracheophyta</taxon>
        <taxon>Spermatophyta</taxon>
        <taxon>Magnoliopsida</taxon>
        <taxon>eudicotyledons</taxon>
        <taxon>Gunneridae</taxon>
        <taxon>Pentapetalae</taxon>
        <taxon>asterids</taxon>
        <taxon>Ericales</taxon>
        <taxon>Ericaceae</taxon>
        <taxon>Vaccinioideae</taxon>
        <taxon>Vaccinieae</taxon>
        <taxon>Vaccinium</taxon>
    </lineage>
</organism>
<dbReference type="Proteomes" id="UP000828048">
    <property type="component" value="Chromosome 3"/>
</dbReference>
<reference evidence="1 2" key="1">
    <citation type="journal article" date="2021" name="Hortic Res">
        <title>High-quality reference genome and annotation aids understanding of berry development for evergreen blueberry (Vaccinium darrowii).</title>
        <authorList>
            <person name="Yu J."/>
            <person name="Hulse-Kemp A.M."/>
            <person name="Babiker E."/>
            <person name="Staton M."/>
        </authorList>
    </citation>
    <scope>NUCLEOTIDE SEQUENCE [LARGE SCALE GENOMIC DNA]</scope>
    <source>
        <strain evidence="2">cv. NJ 8807/NJ 8810</strain>
        <tissue evidence="1">Young leaf</tissue>
    </source>
</reference>
<sequence>MHLKLFRSDLHLLCIGSAKPYGSTIVLFYCIIFIVINVKHLHVSGSKFYYLKNEAVLLVMALINWTISEVTRRGFTPLITPEILRSSVVEKCGFQPRGENKQISSASNCTDYQSQRLGIRYRPEASSTRSPKKGKGNLAPTQFVHTLNAKACAVP</sequence>
<comment type="caution">
    <text evidence="1">The sequence shown here is derived from an EMBL/GenBank/DDBJ whole genome shotgun (WGS) entry which is preliminary data.</text>
</comment>
<evidence type="ECO:0000313" key="1">
    <source>
        <dbReference type="EMBL" id="KAH7857571.1"/>
    </source>
</evidence>
<protein>
    <submittedName>
        <fullName evidence="1">Uncharacterized protein</fullName>
    </submittedName>
</protein>
<name>A0ACB7YV37_9ERIC</name>
<keyword evidence="2" id="KW-1185">Reference proteome</keyword>
<evidence type="ECO:0000313" key="2">
    <source>
        <dbReference type="Proteomes" id="UP000828048"/>
    </source>
</evidence>
<dbReference type="EMBL" id="CM037153">
    <property type="protein sequence ID" value="KAH7857571.1"/>
    <property type="molecule type" value="Genomic_DNA"/>
</dbReference>
<accession>A0ACB7YV37</accession>